<gene>
    <name evidence="2" type="ORF">AN619_26550</name>
</gene>
<keyword evidence="3" id="KW-1185">Reference proteome</keyword>
<dbReference type="STRING" id="520762.AN619_26550"/>
<sequence>MKRGCDVVGLPVICLDEGCKAIEVKDILYNSEDMQVIGFLVDEGGYFHTCKMIYFQNVKSIGTDAMVIQSQDMIKNEKRANGWDSWQRLIGVEVMTEEGQNVGIVQDIIMDATTGKLTGLILSEGLFHDLVEGRSVLPLANGIRLNTSTIIISSASEHSILSNTGGLKKMLDLE</sequence>
<evidence type="ECO:0000259" key="1">
    <source>
        <dbReference type="Pfam" id="PF05239"/>
    </source>
</evidence>
<evidence type="ECO:0000313" key="2">
    <source>
        <dbReference type="EMBL" id="KXG74045.1"/>
    </source>
</evidence>
<dbReference type="AlphaFoldDB" id="A0A140L0H0"/>
<dbReference type="Proteomes" id="UP000070456">
    <property type="component" value="Unassembled WGS sequence"/>
</dbReference>
<dbReference type="EMBL" id="LOEE01000065">
    <property type="protein sequence ID" value="KXG74045.1"/>
    <property type="molecule type" value="Genomic_DNA"/>
</dbReference>
<dbReference type="OrthoDB" id="1707618at2"/>
<dbReference type="Gene3D" id="2.30.30.240">
    <property type="entry name" value="PRC-barrel domain"/>
    <property type="match status" value="2"/>
</dbReference>
<dbReference type="SUPFAM" id="SSF50346">
    <property type="entry name" value="PRC-barrel domain"/>
    <property type="match status" value="1"/>
</dbReference>
<evidence type="ECO:0000313" key="3">
    <source>
        <dbReference type="Proteomes" id="UP000070456"/>
    </source>
</evidence>
<proteinExistence type="predicted"/>
<dbReference type="InterPro" id="IPR027275">
    <property type="entry name" value="PRC-brl_dom"/>
</dbReference>
<accession>A0A140L0H0</accession>
<dbReference type="InterPro" id="IPR011033">
    <property type="entry name" value="PRC_barrel-like_sf"/>
</dbReference>
<dbReference type="RefSeq" id="WP_068557701.1">
    <property type="nucleotide sequence ID" value="NZ_LOEE01000065.1"/>
</dbReference>
<comment type="caution">
    <text evidence="2">The sequence shown here is derived from an EMBL/GenBank/DDBJ whole genome shotgun (WGS) entry which is preliminary data.</text>
</comment>
<reference evidence="2 3" key="1">
    <citation type="submission" date="2015-12" db="EMBL/GenBank/DDBJ databases">
        <title>Draft genome sequence of the thermoanaerobe Thermotalea metallivorans, an isolate from the runoff channel of the Great Artesian Basin, Australia.</title>
        <authorList>
            <person name="Patel B.K."/>
        </authorList>
    </citation>
    <scope>NUCLEOTIDE SEQUENCE [LARGE SCALE GENOMIC DNA]</scope>
    <source>
        <strain evidence="2 3">B2-1</strain>
    </source>
</reference>
<dbReference type="Pfam" id="PF05239">
    <property type="entry name" value="PRC"/>
    <property type="match status" value="1"/>
</dbReference>
<protein>
    <recommendedName>
        <fullName evidence="1">PRC-barrel domain-containing protein</fullName>
    </recommendedName>
</protein>
<organism evidence="2 3">
    <name type="scientific">Thermotalea metallivorans</name>
    <dbReference type="NCBI Taxonomy" id="520762"/>
    <lineage>
        <taxon>Bacteria</taxon>
        <taxon>Bacillati</taxon>
        <taxon>Bacillota</taxon>
        <taxon>Clostridia</taxon>
        <taxon>Peptostreptococcales</taxon>
        <taxon>Thermotaleaceae</taxon>
        <taxon>Thermotalea</taxon>
    </lineage>
</organism>
<feature type="domain" description="PRC-barrel" evidence="1">
    <location>
        <begin position="87"/>
        <end position="155"/>
    </location>
</feature>
<name>A0A140L0H0_9FIRM</name>